<keyword evidence="8" id="KW-1185">Reference proteome</keyword>
<proteinExistence type="predicted"/>
<comment type="subcellular location">
    <subcellularLocation>
        <location evidence="1">Cell inner membrane</location>
    </subcellularLocation>
</comment>
<evidence type="ECO:0000256" key="6">
    <source>
        <dbReference type="ARBA" id="ARBA00023315"/>
    </source>
</evidence>
<dbReference type="EMBL" id="JBHSRD010000002">
    <property type="protein sequence ID" value="MFC6005789.1"/>
    <property type="molecule type" value="Genomic_DNA"/>
</dbReference>
<organism evidence="7 8">
    <name type="scientific">Angustibacter luteus</name>
    <dbReference type="NCBI Taxonomy" id="658456"/>
    <lineage>
        <taxon>Bacteria</taxon>
        <taxon>Bacillati</taxon>
        <taxon>Actinomycetota</taxon>
        <taxon>Actinomycetes</taxon>
        <taxon>Kineosporiales</taxon>
        <taxon>Kineosporiaceae</taxon>
    </lineage>
</organism>
<evidence type="ECO:0000313" key="8">
    <source>
        <dbReference type="Proteomes" id="UP001596189"/>
    </source>
</evidence>
<dbReference type="Proteomes" id="UP001596189">
    <property type="component" value="Unassembled WGS sequence"/>
</dbReference>
<name>A0ABW1J945_9ACTN</name>
<keyword evidence="5" id="KW-0472">Membrane</keyword>
<evidence type="ECO:0000313" key="7">
    <source>
        <dbReference type="EMBL" id="MFC6005789.1"/>
    </source>
</evidence>
<dbReference type="CDD" id="cd07984">
    <property type="entry name" value="LPLAT_LABLAT-like"/>
    <property type="match status" value="1"/>
</dbReference>
<evidence type="ECO:0000256" key="4">
    <source>
        <dbReference type="ARBA" id="ARBA00022679"/>
    </source>
</evidence>
<evidence type="ECO:0000256" key="2">
    <source>
        <dbReference type="ARBA" id="ARBA00022475"/>
    </source>
</evidence>
<keyword evidence="4" id="KW-0808">Transferase</keyword>
<evidence type="ECO:0000256" key="1">
    <source>
        <dbReference type="ARBA" id="ARBA00004533"/>
    </source>
</evidence>
<keyword evidence="2" id="KW-1003">Cell membrane</keyword>
<evidence type="ECO:0000256" key="3">
    <source>
        <dbReference type="ARBA" id="ARBA00022519"/>
    </source>
</evidence>
<evidence type="ECO:0000256" key="5">
    <source>
        <dbReference type="ARBA" id="ARBA00023136"/>
    </source>
</evidence>
<dbReference type="PANTHER" id="PTHR30606:SF10">
    <property type="entry name" value="PHOSPHATIDYLINOSITOL MANNOSIDE ACYLTRANSFERASE"/>
    <property type="match status" value="1"/>
</dbReference>
<dbReference type="RefSeq" id="WP_345716666.1">
    <property type="nucleotide sequence ID" value="NZ_BAABFP010000005.1"/>
</dbReference>
<protein>
    <submittedName>
        <fullName evidence="7">Phosphatidylinositol mannoside acyltransferase</fullName>
    </submittedName>
</protein>
<dbReference type="InterPro" id="IPR004960">
    <property type="entry name" value="LipA_acyltrans"/>
</dbReference>
<accession>A0ABW1J945</accession>
<sequence length="323" mass="35561">MTPAPGPVGPSRLERARERLGYLAYSAGWRIVRLLPEAVAYRTFDGIADLAWRRRGSGVQRLEANLARARPDLDADDLHELARSGLRSYLRYWCDSFRLPDWDEQRIVSTVRTEGDEPVRAALASGQGVVMFLGHLGNWDHAGAWATLQLQPVTTVAERLKPEQLFDRFVTFRERLGMTIIPLTGGSDVFRSLLRVLRGGGFVPLLADRDLTDGGVEVDFLGEPARMAVGPAALALATGAALFAVTIRYEPTSRGRHGIVITWHPQIATDDVGTGRAAVTALTQRCADHLAAAIRSHPQDWHMLQRVFTADLDPARVTSTRPA</sequence>
<keyword evidence="3" id="KW-0997">Cell inner membrane</keyword>
<dbReference type="GO" id="GO:0016746">
    <property type="term" value="F:acyltransferase activity"/>
    <property type="evidence" value="ECO:0007669"/>
    <property type="project" value="UniProtKB-KW"/>
</dbReference>
<dbReference type="NCBIfam" id="NF005919">
    <property type="entry name" value="PRK07920.1"/>
    <property type="match status" value="1"/>
</dbReference>
<comment type="caution">
    <text evidence="7">The sequence shown here is derived from an EMBL/GenBank/DDBJ whole genome shotgun (WGS) entry which is preliminary data.</text>
</comment>
<keyword evidence="6 7" id="KW-0012">Acyltransferase</keyword>
<dbReference type="Pfam" id="PF03279">
    <property type="entry name" value="Lip_A_acyltrans"/>
    <property type="match status" value="1"/>
</dbReference>
<gene>
    <name evidence="7" type="ORF">ACFQDO_01495</name>
</gene>
<dbReference type="PANTHER" id="PTHR30606">
    <property type="entry name" value="LIPID A BIOSYNTHESIS LAUROYL ACYLTRANSFERASE"/>
    <property type="match status" value="1"/>
</dbReference>
<reference evidence="8" key="1">
    <citation type="journal article" date="2019" name="Int. J. Syst. Evol. Microbiol.">
        <title>The Global Catalogue of Microorganisms (GCM) 10K type strain sequencing project: providing services to taxonomists for standard genome sequencing and annotation.</title>
        <authorList>
            <consortium name="The Broad Institute Genomics Platform"/>
            <consortium name="The Broad Institute Genome Sequencing Center for Infectious Disease"/>
            <person name="Wu L."/>
            <person name="Ma J."/>
        </authorList>
    </citation>
    <scope>NUCLEOTIDE SEQUENCE [LARGE SCALE GENOMIC DNA]</scope>
    <source>
        <strain evidence="8">KACC 14249</strain>
    </source>
</reference>